<gene>
    <name evidence="1" type="ORF">CLAU1311_LOCUS7693</name>
</gene>
<reference evidence="1" key="1">
    <citation type="submission" date="2021-01" db="EMBL/GenBank/DDBJ databases">
        <authorList>
            <person name="Corre E."/>
            <person name="Pelletier E."/>
            <person name="Niang G."/>
            <person name="Scheremetjew M."/>
            <person name="Finn R."/>
            <person name="Kale V."/>
            <person name="Holt S."/>
            <person name="Cochrane G."/>
            <person name="Meng A."/>
            <person name="Brown T."/>
            <person name="Cohen L."/>
        </authorList>
    </citation>
    <scope>NUCLEOTIDE SEQUENCE</scope>
    <source>
        <strain evidence="1">RCC856</strain>
    </source>
</reference>
<organism evidence="1">
    <name type="scientific">Chloropicon laureae</name>
    <dbReference type="NCBI Taxonomy" id="464258"/>
    <lineage>
        <taxon>Eukaryota</taxon>
        <taxon>Viridiplantae</taxon>
        <taxon>Chlorophyta</taxon>
        <taxon>Chloropicophyceae</taxon>
        <taxon>Chloropicales</taxon>
        <taxon>Chloropicaceae</taxon>
        <taxon>Chloropicon</taxon>
    </lineage>
</organism>
<dbReference type="EMBL" id="HBHU01011801">
    <property type="protein sequence ID" value="CAE0025981.1"/>
    <property type="molecule type" value="Transcribed_RNA"/>
</dbReference>
<proteinExistence type="predicted"/>
<name>A0A7S2Z6K9_9CHLO</name>
<evidence type="ECO:0000313" key="1">
    <source>
        <dbReference type="EMBL" id="CAE0025981.1"/>
    </source>
</evidence>
<accession>A0A7S2Z6K9</accession>
<sequence length="187" mass="18961">MNGTMMNGTMMNETAGDEIPTDVAEEMPAEEEEGAADPVEVAIEFPEAGENPLSESAAAGRRKLLQFASPPTAEDEMMANATMMNGTAVNGTAANVTMPTGDEIDLSDITSVGNGAPAATNDGVAETVNGFLVNSGGASGAVEAVEDAAESADDGGVEIDIEFPEGGENPLVEAAAAGRRNLRSLLL</sequence>
<protein>
    <submittedName>
        <fullName evidence="1">Uncharacterized protein</fullName>
    </submittedName>
</protein>
<dbReference type="AlphaFoldDB" id="A0A7S2Z6K9"/>